<dbReference type="PANTHER" id="PTHR31325">
    <property type="entry name" value="OS01G0798800 PROTEIN-RELATED"/>
    <property type="match status" value="1"/>
</dbReference>
<organism evidence="2 3">
    <name type="scientific">Ziziphus jujuba var. spinosa</name>
    <dbReference type="NCBI Taxonomy" id="714518"/>
    <lineage>
        <taxon>Eukaryota</taxon>
        <taxon>Viridiplantae</taxon>
        <taxon>Streptophyta</taxon>
        <taxon>Embryophyta</taxon>
        <taxon>Tracheophyta</taxon>
        <taxon>Spermatophyta</taxon>
        <taxon>Magnoliopsida</taxon>
        <taxon>eudicotyledons</taxon>
        <taxon>Gunneridae</taxon>
        <taxon>Pentapetalae</taxon>
        <taxon>rosids</taxon>
        <taxon>fabids</taxon>
        <taxon>Rosales</taxon>
        <taxon>Rhamnaceae</taxon>
        <taxon>Paliureae</taxon>
        <taxon>Ziziphus</taxon>
    </lineage>
</organism>
<feature type="domain" description="DUF4220" evidence="1">
    <location>
        <begin position="163"/>
        <end position="236"/>
    </location>
</feature>
<dbReference type="Pfam" id="PF04578">
    <property type="entry name" value="DUF594"/>
    <property type="match status" value="1"/>
</dbReference>
<sequence length="474" mass="54185">MIADGIAAVTIGLITKFQTQNGRHGNSQDLYAFWASFLLLHLGGPDSITSFALEDNEFWLRHLFGLILLVMSAERTAALYLASFNHFGDAVGDPEGPDAEGTEFDFKLASESVHMDLVMLSYSLFKFFNGIIGGLLLGVKLVESSKNLFRSSHQGSCVKGNNKDHDFGGFELSLTYALLIGAIGLDTISGLKLLFSDWILVSNNGLIKRWRKCIPEFVLKRKRWCGSVPQYNMIDYCLDERWIWKFNKFPHCFRFMIDNIKFTLFSSSLSVDDFEQLKRFIFEQFTYPILGGFDEMVSSVTNKVNIAQLILRMHLATEIRYHRRTETEDQERNRERRICKMVSDYMFYLLIMKPEMMGSSVKGVNWKKVFQDTFAEAKSQLMRHKIYDHLQACNHFMNYEPDKLTSSKSLLSKAGPQDSGDANLWVGMLCFVAIKCRPMLHAQQPSRGGELLTFTLFLIQHFGLIPGDVYARTI</sequence>
<dbReference type="Proteomes" id="UP000813462">
    <property type="component" value="Unassembled WGS sequence"/>
</dbReference>
<protein>
    <recommendedName>
        <fullName evidence="1">DUF4220 domain-containing protein</fullName>
    </recommendedName>
</protein>
<comment type="caution">
    <text evidence="2">The sequence shown here is derived from an EMBL/GenBank/DDBJ whole genome shotgun (WGS) entry which is preliminary data.</text>
</comment>
<dbReference type="EMBL" id="JAEACU010000011">
    <property type="protein sequence ID" value="KAH7514860.1"/>
    <property type="molecule type" value="Genomic_DNA"/>
</dbReference>
<name>A0A978UJ79_ZIZJJ</name>
<evidence type="ECO:0000313" key="3">
    <source>
        <dbReference type="Proteomes" id="UP000813462"/>
    </source>
</evidence>
<dbReference type="InterPro" id="IPR025315">
    <property type="entry name" value="DUF4220"/>
</dbReference>
<dbReference type="Pfam" id="PF13968">
    <property type="entry name" value="DUF4220"/>
    <property type="match status" value="2"/>
</dbReference>
<feature type="domain" description="DUF4220" evidence="1">
    <location>
        <begin position="1"/>
        <end position="72"/>
    </location>
</feature>
<evidence type="ECO:0000259" key="1">
    <source>
        <dbReference type="Pfam" id="PF13968"/>
    </source>
</evidence>
<reference evidence="2" key="1">
    <citation type="journal article" date="2021" name="Front. Plant Sci.">
        <title>Chromosome-Scale Genome Assembly for Chinese Sour Jujube and Insights Into Its Genome Evolution and Domestication Signature.</title>
        <authorList>
            <person name="Shen L.-Y."/>
            <person name="Luo H."/>
            <person name="Wang X.-L."/>
            <person name="Wang X.-M."/>
            <person name="Qiu X.-J."/>
            <person name="Liu H."/>
            <person name="Zhou S.-S."/>
            <person name="Jia K.-H."/>
            <person name="Nie S."/>
            <person name="Bao Y.-T."/>
            <person name="Zhang R.-G."/>
            <person name="Yun Q.-Z."/>
            <person name="Chai Y.-H."/>
            <person name="Lu J.-Y."/>
            <person name="Li Y."/>
            <person name="Zhao S.-W."/>
            <person name="Mao J.-F."/>
            <person name="Jia S.-G."/>
            <person name="Mao Y.-M."/>
        </authorList>
    </citation>
    <scope>NUCLEOTIDE SEQUENCE</scope>
    <source>
        <strain evidence="2">AT0</strain>
        <tissue evidence="2">Leaf</tissue>
    </source>
</reference>
<dbReference type="AlphaFoldDB" id="A0A978UJ79"/>
<evidence type="ECO:0000313" key="2">
    <source>
        <dbReference type="EMBL" id="KAH7514860.1"/>
    </source>
</evidence>
<proteinExistence type="predicted"/>
<dbReference type="InterPro" id="IPR007658">
    <property type="entry name" value="DUF594"/>
</dbReference>
<gene>
    <name evidence="2" type="ORF">FEM48_Zijuj11G0135300</name>
</gene>
<accession>A0A978UJ79</accession>